<keyword evidence="3" id="KW-1185">Reference proteome</keyword>
<reference evidence="2" key="1">
    <citation type="submission" date="2022-05" db="EMBL/GenBank/DDBJ databases">
        <authorList>
            <person name="Okamura Y."/>
        </authorList>
    </citation>
    <scope>NUCLEOTIDE SEQUENCE</scope>
</reference>
<feature type="region of interest" description="Disordered" evidence="1">
    <location>
        <begin position="22"/>
        <end position="75"/>
    </location>
</feature>
<evidence type="ECO:0000313" key="3">
    <source>
        <dbReference type="Proteomes" id="UP001152562"/>
    </source>
</evidence>
<gene>
    <name evidence="2" type="ORF">PIBRA_LOCUS1194</name>
</gene>
<accession>A0A9P0SVM6</accession>
<evidence type="ECO:0000313" key="2">
    <source>
        <dbReference type="EMBL" id="CAH3929645.1"/>
    </source>
</evidence>
<sequence>MENFLLHVVDFVSPTPRLPSQVRTLQSSESSSGVMEMEHTLTNSTTALHQWRQTRRDGGPQQPLEERGAPVGAAA</sequence>
<evidence type="ECO:0000256" key="1">
    <source>
        <dbReference type="SAM" id="MobiDB-lite"/>
    </source>
</evidence>
<name>A0A9P0SVM6_PIEBR</name>
<comment type="caution">
    <text evidence="2">The sequence shown here is derived from an EMBL/GenBank/DDBJ whole genome shotgun (WGS) entry which is preliminary data.</text>
</comment>
<feature type="compositionally biased region" description="Basic and acidic residues" evidence="1">
    <location>
        <begin position="54"/>
        <end position="68"/>
    </location>
</feature>
<dbReference type="AlphaFoldDB" id="A0A9P0SVM6"/>
<protein>
    <submittedName>
        <fullName evidence="2">Uncharacterized protein</fullName>
    </submittedName>
</protein>
<dbReference type="Proteomes" id="UP001152562">
    <property type="component" value="Unassembled WGS sequence"/>
</dbReference>
<dbReference type="EMBL" id="CALOZG010000001">
    <property type="protein sequence ID" value="CAH3929645.1"/>
    <property type="molecule type" value="Genomic_DNA"/>
</dbReference>
<proteinExistence type="predicted"/>
<organism evidence="2 3">
    <name type="scientific">Pieris brassicae</name>
    <name type="common">White butterfly</name>
    <name type="synonym">Large white butterfly</name>
    <dbReference type="NCBI Taxonomy" id="7116"/>
    <lineage>
        <taxon>Eukaryota</taxon>
        <taxon>Metazoa</taxon>
        <taxon>Ecdysozoa</taxon>
        <taxon>Arthropoda</taxon>
        <taxon>Hexapoda</taxon>
        <taxon>Insecta</taxon>
        <taxon>Pterygota</taxon>
        <taxon>Neoptera</taxon>
        <taxon>Endopterygota</taxon>
        <taxon>Lepidoptera</taxon>
        <taxon>Glossata</taxon>
        <taxon>Ditrysia</taxon>
        <taxon>Papilionoidea</taxon>
        <taxon>Pieridae</taxon>
        <taxon>Pierinae</taxon>
        <taxon>Pieris</taxon>
    </lineage>
</organism>